<protein>
    <recommendedName>
        <fullName evidence="4">Synembryn</fullName>
    </recommendedName>
    <alternativeName>
        <fullName evidence="4">Protein Ric-8</fullName>
    </alternativeName>
</protein>
<feature type="compositionally biased region" description="Basic and acidic residues" evidence="5">
    <location>
        <begin position="31"/>
        <end position="45"/>
    </location>
</feature>
<dbReference type="OrthoDB" id="5585685at2759"/>
<sequence>MPNPIDEMTEEQKEYEAMKLVNMLDKLSRRADVKDLHQDDFESKTKPLHSSRRLE</sequence>
<keyword evidence="7" id="KW-1185">Reference proteome</keyword>
<dbReference type="AlphaFoldDB" id="A0A1A6H576"/>
<dbReference type="GO" id="GO:0001965">
    <property type="term" value="F:G-protein alpha-subunit binding"/>
    <property type="evidence" value="ECO:0007669"/>
    <property type="project" value="UniProtKB-UniRule"/>
</dbReference>
<evidence type="ECO:0000256" key="4">
    <source>
        <dbReference type="RuleBase" id="RU369048"/>
    </source>
</evidence>
<accession>A0A1A6H576</accession>
<feature type="region of interest" description="Disordered" evidence="5">
    <location>
        <begin position="31"/>
        <end position="55"/>
    </location>
</feature>
<gene>
    <name evidence="6" type="ORF">A6R68_16003</name>
</gene>
<evidence type="ECO:0000313" key="6">
    <source>
        <dbReference type="EMBL" id="OBS73459.1"/>
    </source>
</evidence>
<dbReference type="GO" id="GO:0005737">
    <property type="term" value="C:cytoplasm"/>
    <property type="evidence" value="ECO:0007669"/>
    <property type="project" value="UniProtKB-SubCell"/>
</dbReference>
<dbReference type="GO" id="GO:0005085">
    <property type="term" value="F:guanyl-nucleotide exchange factor activity"/>
    <property type="evidence" value="ECO:0007669"/>
    <property type="project" value="UniProtKB-UniRule"/>
</dbReference>
<keyword evidence="2 4" id="KW-0344">Guanine-nucleotide releasing factor</keyword>
<comment type="subunit">
    <text evidence="4">Interacts with some GDP-bound G alpha proteins. Does not interact with G-alpha proteins when they are in complex with subunits beta and gamma.</text>
</comment>
<feature type="compositionally biased region" description="Basic residues" evidence="5">
    <location>
        <begin position="46"/>
        <end position="55"/>
    </location>
</feature>
<dbReference type="Proteomes" id="UP000092124">
    <property type="component" value="Unassembled WGS sequence"/>
</dbReference>
<keyword evidence="3" id="KW-0143">Chaperone</keyword>
<keyword evidence="4" id="KW-0963">Cytoplasm</keyword>
<comment type="caution">
    <text evidence="6">The sequence shown here is derived from an EMBL/GenBank/DDBJ whole genome shotgun (WGS) entry which is preliminary data.</text>
</comment>
<comment type="similarity">
    <text evidence="1 4">Belongs to the synembryn family.</text>
</comment>
<name>A0A1A6H576_NEOLE</name>
<dbReference type="InterPro" id="IPR019318">
    <property type="entry name" value="Gua_nucleotide_exch_fac_Ric8"/>
</dbReference>
<dbReference type="EMBL" id="LZPO01046151">
    <property type="protein sequence ID" value="OBS73459.1"/>
    <property type="molecule type" value="Genomic_DNA"/>
</dbReference>
<organism evidence="6 7">
    <name type="scientific">Neotoma lepida</name>
    <name type="common">Desert woodrat</name>
    <dbReference type="NCBI Taxonomy" id="56216"/>
    <lineage>
        <taxon>Eukaryota</taxon>
        <taxon>Metazoa</taxon>
        <taxon>Chordata</taxon>
        <taxon>Craniata</taxon>
        <taxon>Vertebrata</taxon>
        <taxon>Euteleostomi</taxon>
        <taxon>Mammalia</taxon>
        <taxon>Eutheria</taxon>
        <taxon>Euarchontoglires</taxon>
        <taxon>Glires</taxon>
        <taxon>Rodentia</taxon>
        <taxon>Myomorpha</taxon>
        <taxon>Muroidea</taxon>
        <taxon>Cricetidae</taxon>
        <taxon>Neotominae</taxon>
        <taxon>Neotoma</taxon>
    </lineage>
</organism>
<evidence type="ECO:0000256" key="1">
    <source>
        <dbReference type="ARBA" id="ARBA00009049"/>
    </source>
</evidence>
<dbReference type="STRING" id="56216.A0A1A6H576"/>
<dbReference type="Pfam" id="PF10165">
    <property type="entry name" value="Ric8"/>
    <property type="match status" value="1"/>
</dbReference>
<feature type="non-terminal residue" evidence="6">
    <location>
        <position position="55"/>
    </location>
</feature>
<comment type="subcellular location">
    <subcellularLocation>
        <location evidence="4">Cytoplasm</location>
    </subcellularLocation>
</comment>
<evidence type="ECO:0000256" key="3">
    <source>
        <dbReference type="ARBA" id="ARBA00023186"/>
    </source>
</evidence>
<reference evidence="6 7" key="1">
    <citation type="submission" date="2016-06" db="EMBL/GenBank/DDBJ databases">
        <title>The Draft Genome Sequence and Annotation of the Desert Woodrat Neotoma lepida.</title>
        <authorList>
            <person name="Campbell M."/>
            <person name="Oakeson K.F."/>
            <person name="Yandell M."/>
            <person name="Halpert J.R."/>
            <person name="Dearing D."/>
        </authorList>
    </citation>
    <scope>NUCLEOTIDE SEQUENCE [LARGE SCALE GENOMIC DNA]</scope>
    <source>
        <strain evidence="6">417</strain>
        <tissue evidence="6">Liver</tissue>
    </source>
</reference>
<evidence type="ECO:0000313" key="7">
    <source>
        <dbReference type="Proteomes" id="UP000092124"/>
    </source>
</evidence>
<evidence type="ECO:0000256" key="2">
    <source>
        <dbReference type="ARBA" id="ARBA00022658"/>
    </source>
</evidence>
<evidence type="ECO:0000256" key="5">
    <source>
        <dbReference type="SAM" id="MobiDB-lite"/>
    </source>
</evidence>
<comment type="function">
    <text evidence="4">Chaperone that specifically binds and folds nascent G alpha proteins prior to G protein heterotrimer formation. Also acts as a guanine nucleotide exchange factor (GEF) for G alpha proteins by stimulating exchange of bound GDP for free GTP.</text>
</comment>
<proteinExistence type="inferred from homology"/>